<accession>A0ABR3DQ27</accession>
<evidence type="ECO:0000313" key="1">
    <source>
        <dbReference type="EMBL" id="KAL0474746.1"/>
    </source>
</evidence>
<gene>
    <name evidence="1" type="ORF">QR685DRAFT_510768</name>
</gene>
<proteinExistence type="predicted"/>
<protein>
    <submittedName>
        <fullName evidence="1">Uncharacterized protein</fullName>
    </submittedName>
</protein>
<keyword evidence="2" id="KW-1185">Reference proteome</keyword>
<comment type="caution">
    <text evidence="1">The sequence shown here is derived from an EMBL/GenBank/DDBJ whole genome shotgun (WGS) entry which is preliminary data.</text>
</comment>
<dbReference type="EMBL" id="JAVLET010000001">
    <property type="protein sequence ID" value="KAL0474746.1"/>
    <property type="molecule type" value="Genomic_DNA"/>
</dbReference>
<name>A0ABR3DQ27_NEUIN</name>
<reference evidence="1 2" key="1">
    <citation type="submission" date="2023-09" db="EMBL/GenBank/DDBJ databases">
        <title>Multi-omics analysis of a traditional fermented food reveals byproduct-associated fungal strains for waste-to-food upcycling.</title>
        <authorList>
            <consortium name="Lawrence Berkeley National Laboratory"/>
            <person name="Rekdal V.M."/>
            <person name="Villalobos-Escobedo J.M."/>
            <person name="Rodriguez-Valeron N."/>
            <person name="Garcia M.O."/>
            <person name="Vasquez D.P."/>
            <person name="Damayanti I."/>
            <person name="Sorensen P.M."/>
            <person name="Baidoo E.E."/>
            <person name="De Carvalho A.C."/>
            <person name="Riley R."/>
            <person name="Lipzen A."/>
            <person name="He G."/>
            <person name="Yan M."/>
            <person name="Haridas S."/>
            <person name="Daum C."/>
            <person name="Yoshinaga Y."/>
            <person name="Ng V."/>
            <person name="Grigoriev I.V."/>
            <person name="Munk R."/>
            <person name="Nuraida L."/>
            <person name="Wijaya C.H."/>
            <person name="Morales P.-C."/>
            <person name="Keasling J.D."/>
        </authorList>
    </citation>
    <scope>NUCLEOTIDE SEQUENCE [LARGE SCALE GENOMIC DNA]</scope>
    <source>
        <strain evidence="1 2">FGSC 2613</strain>
    </source>
</reference>
<evidence type="ECO:0000313" key="2">
    <source>
        <dbReference type="Proteomes" id="UP001451303"/>
    </source>
</evidence>
<organism evidence="1 2">
    <name type="scientific">Neurospora intermedia</name>
    <dbReference type="NCBI Taxonomy" id="5142"/>
    <lineage>
        <taxon>Eukaryota</taxon>
        <taxon>Fungi</taxon>
        <taxon>Dikarya</taxon>
        <taxon>Ascomycota</taxon>
        <taxon>Pezizomycotina</taxon>
        <taxon>Sordariomycetes</taxon>
        <taxon>Sordariomycetidae</taxon>
        <taxon>Sordariales</taxon>
        <taxon>Sordariaceae</taxon>
        <taxon>Neurospora</taxon>
    </lineage>
</organism>
<sequence length="156" mass="17422">MHADNVALISGIARQSLLGENKWGMREHGTGGLWGHHDDLPFPGLFLCFLPLPESTPARPGHDITRLTGKIPLFARPIPSMWHSTTAHQPICQHNQKVHRQTEEEEEGIAYPIHAREEGPSQDVSHYHFPVHCSSGVEFSLTQTAISLVNARNRTQ</sequence>
<dbReference type="Proteomes" id="UP001451303">
    <property type="component" value="Unassembled WGS sequence"/>
</dbReference>